<feature type="domain" description="Alanine racemase C-terminal" evidence="8">
    <location>
        <begin position="230"/>
        <end position="354"/>
    </location>
</feature>
<dbReference type="GO" id="GO:0030170">
    <property type="term" value="F:pyridoxal phosphate binding"/>
    <property type="evidence" value="ECO:0007669"/>
    <property type="project" value="UniProtKB-UniRule"/>
</dbReference>
<dbReference type="InterPro" id="IPR029066">
    <property type="entry name" value="PLP-binding_barrel"/>
</dbReference>
<evidence type="ECO:0000256" key="4">
    <source>
        <dbReference type="ARBA" id="ARBA00023235"/>
    </source>
</evidence>
<sequence length="355" mass="37801">MRPIVAHIHLPALAHNLAQVRRLAPHAQVMSVVKANGYGHGLLNVAQGLQATDAFAVLNVSEAIALREAGYKQPILLLEGVFAAEQLQAVDRYRLDIVVHHAAQLDWLQQAQLSVPVRVFLKLDSGMHRLGFQPAEYPSKLAQLAQCANVSEIVQMTHFANADQADGVSIPMQTVTAVMAGKPYQRSLANSAAVVQQPQTHADWVRPGIMLYGATPINDRSAASLGLKAVMILQSALIGVQEIAAGESVGYGSLFTADKPMRVGIVACGYADGYPRHAPTGTPIAVHGKQTRTLGRVSMDMLAVDITEIDEAQIGSPVELWGALVPVDAVAQAAGTIGYELLCAVTARVAFKVYG</sequence>
<dbReference type="SUPFAM" id="SSF50621">
    <property type="entry name" value="Alanine racemase C-terminal domain-like"/>
    <property type="match status" value="1"/>
</dbReference>
<comment type="cofactor">
    <cofactor evidence="2 5 6">
        <name>pyridoxal 5'-phosphate</name>
        <dbReference type="ChEBI" id="CHEBI:597326"/>
    </cofactor>
</comment>
<dbReference type="Gene3D" id="3.20.20.10">
    <property type="entry name" value="Alanine racemase"/>
    <property type="match status" value="1"/>
</dbReference>
<dbReference type="EMBL" id="CP040946">
    <property type="protein sequence ID" value="QDC43896.1"/>
    <property type="molecule type" value="Genomic_DNA"/>
</dbReference>
<dbReference type="HAMAP" id="MF_01201">
    <property type="entry name" value="Ala_racemase"/>
    <property type="match status" value="1"/>
</dbReference>
<evidence type="ECO:0000256" key="7">
    <source>
        <dbReference type="PIRSR" id="PIRSR600821-52"/>
    </source>
</evidence>
<dbReference type="InterPro" id="IPR001608">
    <property type="entry name" value="Ala_racemase_N"/>
</dbReference>
<dbReference type="Gene3D" id="2.40.37.10">
    <property type="entry name" value="Lyase, Ornithine Decarboxylase, Chain A, domain 1"/>
    <property type="match status" value="1"/>
</dbReference>
<feature type="active site" description="Proton acceptor; specific for L-alanine" evidence="5">
    <location>
        <position position="251"/>
    </location>
</feature>
<evidence type="ECO:0000256" key="2">
    <source>
        <dbReference type="ARBA" id="ARBA00001933"/>
    </source>
</evidence>
<dbReference type="Proteomes" id="UP000311008">
    <property type="component" value="Chromosome"/>
</dbReference>
<name>A0A5B8CS44_9PROT</name>
<comment type="catalytic activity">
    <reaction evidence="1 5">
        <text>L-alanine = D-alanine</text>
        <dbReference type="Rhea" id="RHEA:20249"/>
        <dbReference type="ChEBI" id="CHEBI:57416"/>
        <dbReference type="ChEBI" id="CHEBI:57972"/>
        <dbReference type="EC" id="5.1.1.1"/>
    </reaction>
</comment>
<dbReference type="UniPathway" id="UPA00042">
    <property type="reaction ID" value="UER00497"/>
</dbReference>
<evidence type="ECO:0000256" key="3">
    <source>
        <dbReference type="ARBA" id="ARBA00022898"/>
    </source>
</evidence>
<comment type="function">
    <text evidence="5">Catalyzes the interconversion of L-alanine and D-alanine. May also act on other amino acids.</text>
</comment>
<evidence type="ECO:0000256" key="5">
    <source>
        <dbReference type="HAMAP-Rule" id="MF_01201"/>
    </source>
</evidence>
<feature type="active site" description="Proton acceptor; specific for D-alanine" evidence="5">
    <location>
        <position position="34"/>
    </location>
</feature>
<dbReference type="GO" id="GO:0030632">
    <property type="term" value="P:D-alanine biosynthetic process"/>
    <property type="evidence" value="ECO:0007669"/>
    <property type="project" value="UniProtKB-UniRule"/>
</dbReference>
<dbReference type="NCBIfam" id="TIGR00492">
    <property type="entry name" value="alr"/>
    <property type="match status" value="1"/>
</dbReference>
<dbReference type="FunFam" id="3.20.20.10:FF:000002">
    <property type="entry name" value="Alanine racemase"/>
    <property type="match status" value="1"/>
</dbReference>
<dbReference type="CDD" id="cd06827">
    <property type="entry name" value="PLPDE_III_AR_proteobact"/>
    <property type="match status" value="1"/>
</dbReference>
<evidence type="ECO:0000313" key="9">
    <source>
        <dbReference type="EMBL" id="QDC43896.1"/>
    </source>
</evidence>
<dbReference type="SMART" id="SM01005">
    <property type="entry name" value="Ala_racemase_C"/>
    <property type="match status" value="1"/>
</dbReference>
<proteinExistence type="inferred from homology"/>
<keyword evidence="4 5" id="KW-0413">Isomerase</keyword>
<dbReference type="PANTHER" id="PTHR30511">
    <property type="entry name" value="ALANINE RACEMASE"/>
    <property type="match status" value="1"/>
</dbReference>
<dbReference type="GO" id="GO:0008784">
    <property type="term" value="F:alanine racemase activity"/>
    <property type="evidence" value="ECO:0007669"/>
    <property type="project" value="UniProtKB-UniRule"/>
</dbReference>
<feature type="modified residue" description="N6-(pyridoxal phosphate)lysine" evidence="5 6">
    <location>
        <position position="34"/>
    </location>
</feature>
<comment type="similarity">
    <text evidence="5">Belongs to the alanine racemase family.</text>
</comment>
<dbReference type="GO" id="GO:0005829">
    <property type="term" value="C:cytosol"/>
    <property type="evidence" value="ECO:0007669"/>
    <property type="project" value="TreeGrafter"/>
</dbReference>
<feature type="binding site" evidence="5 7">
    <location>
        <position position="129"/>
    </location>
    <ligand>
        <name>substrate</name>
    </ligand>
</feature>
<dbReference type="PRINTS" id="PR00992">
    <property type="entry name" value="ALARACEMASE"/>
</dbReference>
<dbReference type="AlphaFoldDB" id="A0A5B8CS44"/>
<dbReference type="Pfam" id="PF00842">
    <property type="entry name" value="Ala_racemase_C"/>
    <property type="match status" value="1"/>
</dbReference>
<keyword evidence="3 5" id="KW-0663">Pyridoxal phosphate</keyword>
<evidence type="ECO:0000256" key="1">
    <source>
        <dbReference type="ARBA" id="ARBA00000316"/>
    </source>
</evidence>
<evidence type="ECO:0000256" key="6">
    <source>
        <dbReference type="PIRSR" id="PIRSR600821-50"/>
    </source>
</evidence>
<dbReference type="PROSITE" id="PS00395">
    <property type="entry name" value="ALANINE_RACEMASE"/>
    <property type="match status" value="1"/>
</dbReference>
<dbReference type="InterPro" id="IPR009006">
    <property type="entry name" value="Ala_racemase/Decarboxylase_C"/>
</dbReference>
<dbReference type="SUPFAM" id="SSF51419">
    <property type="entry name" value="PLP-binding barrel"/>
    <property type="match status" value="1"/>
</dbReference>
<dbReference type="RefSeq" id="WP_140003239.1">
    <property type="nucleotide sequence ID" value="NZ_CP040946.1"/>
</dbReference>
<dbReference type="KEGG" id="mmec:FIU01_04740"/>
<dbReference type="OrthoDB" id="9813814at2"/>
<keyword evidence="10" id="KW-1185">Reference proteome</keyword>
<dbReference type="EC" id="5.1.1.1" evidence="5"/>
<dbReference type="InterPro" id="IPR020622">
    <property type="entry name" value="Ala_racemase_pyridoxalP-BS"/>
</dbReference>
<gene>
    <name evidence="9" type="primary">alr</name>
    <name evidence="9" type="ORF">FIU01_04740</name>
</gene>
<comment type="pathway">
    <text evidence="5">Amino-acid biosynthesis; D-alanine biosynthesis; D-alanine from L-alanine: step 1/1.</text>
</comment>
<feature type="binding site" evidence="5 7">
    <location>
        <position position="299"/>
    </location>
    <ligand>
        <name>substrate</name>
    </ligand>
</feature>
<dbReference type="Pfam" id="PF01168">
    <property type="entry name" value="Ala_racemase_N"/>
    <property type="match status" value="1"/>
</dbReference>
<dbReference type="InterPro" id="IPR000821">
    <property type="entry name" value="Ala_racemase"/>
</dbReference>
<organism evidence="9 10">
    <name type="scientific">Methylophilus medardicus</name>
    <dbReference type="NCBI Taxonomy" id="2588534"/>
    <lineage>
        <taxon>Bacteria</taxon>
        <taxon>Pseudomonadati</taxon>
        <taxon>Pseudomonadota</taxon>
        <taxon>Betaproteobacteria</taxon>
        <taxon>Nitrosomonadales</taxon>
        <taxon>Methylophilaceae</taxon>
        <taxon>Methylophilus</taxon>
    </lineage>
</organism>
<accession>A0A5B8CS44</accession>
<evidence type="ECO:0000313" key="10">
    <source>
        <dbReference type="Proteomes" id="UP000311008"/>
    </source>
</evidence>
<evidence type="ECO:0000259" key="8">
    <source>
        <dbReference type="SMART" id="SM01005"/>
    </source>
</evidence>
<dbReference type="InterPro" id="IPR011079">
    <property type="entry name" value="Ala_racemase_C"/>
</dbReference>
<dbReference type="PANTHER" id="PTHR30511:SF0">
    <property type="entry name" value="ALANINE RACEMASE, CATABOLIC-RELATED"/>
    <property type="match status" value="1"/>
</dbReference>
<reference evidence="10" key="1">
    <citation type="journal article" date="2019" name="ISME J.">
        <title>Evolution in action: habitat transition from sediment to the pelagial leads to genome streamlining in Methylophilaceae.</title>
        <authorList>
            <person name="Salcher M."/>
            <person name="Schaefle D."/>
            <person name="Kaspar M."/>
            <person name="Neuenschwander S.M."/>
            <person name="Ghai R."/>
        </authorList>
    </citation>
    <scope>NUCLEOTIDE SEQUENCE [LARGE SCALE GENOMIC DNA]</scope>
    <source>
        <strain evidence="10">MMS-M-51</strain>
    </source>
</reference>
<protein>
    <recommendedName>
        <fullName evidence="5">Alanine racemase</fullName>
        <ecNumber evidence="5">5.1.1.1</ecNumber>
    </recommendedName>
</protein>